<evidence type="ECO:0000256" key="8">
    <source>
        <dbReference type="ARBA" id="ARBA00023004"/>
    </source>
</evidence>
<keyword evidence="9" id="KW-0406">Ion transport</keyword>
<evidence type="ECO:0000259" key="18">
    <source>
        <dbReference type="Pfam" id="PF07715"/>
    </source>
</evidence>
<dbReference type="InterPro" id="IPR000531">
    <property type="entry name" value="Beta-barrel_TonB"/>
</dbReference>
<dbReference type="Pfam" id="PF07715">
    <property type="entry name" value="Plug"/>
    <property type="match status" value="1"/>
</dbReference>
<dbReference type="GO" id="GO:0009279">
    <property type="term" value="C:cell outer membrane"/>
    <property type="evidence" value="ECO:0007669"/>
    <property type="project" value="UniProtKB-SubCell"/>
</dbReference>
<dbReference type="Gene3D" id="2.170.130.10">
    <property type="entry name" value="TonB-dependent receptor, plug domain"/>
    <property type="match status" value="1"/>
</dbReference>
<keyword evidence="13 14" id="KW-0998">Cell outer membrane</keyword>
<dbReference type="EMBL" id="PDOA01000006">
    <property type="protein sequence ID" value="PWC28621.1"/>
    <property type="molecule type" value="Genomic_DNA"/>
</dbReference>
<dbReference type="AlphaFoldDB" id="A0A2U1V437"/>
<dbReference type="GO" id="GO:0038023">
    <property type="term" value="F:signaling receptor activity"/>
    <property type="evidence" value="ECO:0007669"/>
    <property type="project" value="InterPro"/>
</dbReference>
<sequence>MTRRRFRTLLLASAALTMLPTLGRPLQAQGTEPSAGAVLELPTVDVQATAWRAWEGVPGYVAPVTTTGSKTDTPLIEAPQSVGVVTRDQVDDQAALSVSQALRYTAGVLGEVRPSARYDSVFVRGFGGQGTGAAFVNFLDGLRQGRGLYFGVPNTDPWLLERIEVLRGPASVLYGQTGVGGLVNLVSRRPTADHVNEVRIEAGSNALLQTAFDLGGALTEDGRYTYRLTGIARKSGTQYDHVEEERIAIAPAFTWRPDDSTTITLLASYQHDPEGGFYNFVPASGTVLANPNGRIPRNFFGGDPAYDKYYRTQAAIGYQLEHRLDDVWTVRQNFRYAHIDAEVNVLSVRSVGADQRTGTRSATFVSDHANAFALDNQAQASFTTGALRHTALFGIDWQRTSARARQGLRTQGVPGIDLFRPVYYQSIPAILTDPSGLTNQNIDQLGFYAQDQVALGRWRFNVGLRYDRASIGTTTHTTTGADAGSLSQFDDALTWRVGGLYLFDNGLAPYASYSTSFLPNTGTQAPQRGGGTFEPTTGEQYEVGVKYQPPGMNSFIQASAYHITQQNVLTQDPVYLTGSIAQGEIRSRGIELEGRASLTANLDLIGAYSYIDAEITKSNNAGVAGSRVPQVPNHMASGWANYSFTEGPLRGLSLGGGARYVGSTYGNDTNTFKVDAVTLFDAALRYDLGARFERAKGLEFAVNAQNIADKDYVASCSSVTACYYGNGRLILGSVRARW</sequence>
<dbReference type="Proteomes" id="UP000245048">
    <property type="component" value="Unassembled WGS sequence"/>
</dbReference>
<comment type="similarity">
    <text evidence="2 14 15">Belongs to the TonB-dependent receptor family.</text>
</comment>
<dbReference type="CDD" id="cd01347">
    <property type="entry name" value="ligand_gated_channel"/>
    <property type="match status" value="1"/>
</dbReference>
<keyword evidence="7 16" id="KW-0732">Signal</keyword>
<dbReference type="Gene3D" id="2.40.170.20">
    <property type="entry name" value="TonB-dependent receptor, beta-barrel domain"/>
    <property type="match status" value="1"/>
</dbReference>
<dbReference type="PROSITE" id="PS52016">
    <property type="entry name" value="TONB_DEPENDENT_REC_3"/>
    <property type="match status" value="1"/>
</dbReference>
<dbReference type="Pfam" id="PF00593">
    <property type="entry name" value="TonB_dep_Rec_b-barrel"/>
    <property type="match status" value="1"/>
</dbReference>
<evidence type="ECO:0000256" key="16">
    <source>
        <dbReference type="SAM" id="SignalP"/>
    </source>
</evidence>
<keyword evidence="4 14" id="KW-1134">Transmembrane beta strand</keyword>
<dbReference type="SUPFAM" id="SSF56935">
    <property type="entry name" value="Porins"/>
    <property type="match status" value="1"/>
</dbReference>
<keyword evidence="8" id="KW-0408">Iron</keyword>
<evidence type="ECO:0000256" key="6">
    <source>
        <dbReference type="ARBA" id="ARBA00022692"/>
    </source>
</evidence>
<proteinExistence type="inferred from homology"/>
<evidence type="ECO:0000313" key="19">
    <source>
        <dbReference type="EMBL" id="PWC28621.1"/>
    </source>
</evidence>
<keyword evidence="5" id="KW-0410">Iron transport</keyword>
<name>A0A2U1V437_9PROT</name>
<evidence type="ECO:0000256" key="1">
    <source>
        <dbReference type="ARBA" id="ARBA00004571"/>
    </source>
</evidence>
<feature type="chain" id="PRO_5015663726" evidence="16">
    <location>
        <begin position="29"/>
        <end position="738"/>
    </location>
</feature>
<feature type="domain" description="TonB-dependent receptor plug" evidence="18">
    <location>
        <begin position="75"/>
        <end position="181"/>
    </location>
</feature>
<dbReference type="GO" id="GO:0015891">
    <property type="term" value="P:siderophore transport"/>
    <property type="evidence" value="ECO:0007669"/>
    <property type="project" value="InterPro"/>
</dbReference>
<evidence type="ECO:0000259" key="17">
    <source>
        <dbReference type="Pfam" id="PF00593"/>
    </source>
</evidence>
<dbReference type="RefSeq" id="WP_109517016.1">
    <property type="nucleotide sequence ID" value="NZ_PDOA01000006.1"/>
</dbReference>
<protein>
    <submittedName>
        <fullName evidence="19">TonB-dependent siderophore receptor</fullName>
    </submittedName>
</protein>
<dbReference type="NCBIfam" id="TIGR01783">
    <property type="entry name" value="TonB-siderophor"/>
    <property type="match status" value="1"/>
</dbReference>
<reference evidence="20" key="1">
    <citation type="submission" date="2017-10" db="EMBL/GenBank/DDBJ databases">
        <authorList>
            <person name="Toshchakov S.V."/>
            <person name="Goeva M.A."/>
        </authorList>
    </citation>
    <scope>NUCLEOTIDE SEQUENCE [LARGE SCALE GENOMIC DNA]</scope>
    <source>
        <strain evidence="20">JR1/69-1-13</strain>
    </source>
</reference>
<dbReference type="FunFam" id="2.40.170.20:FF:000005">
    <property type="entry name" value="TonB-dependent siderophore receptor"/>
    <property type="match status" value="1"/>
</dbReference>
<evidence type="ECO:0000256" key="3">
    <source>
        <dbReference type="ARBA" id="ARBA00022448"/>
    </source>
</evidence>
<dbReference type="GO" id="GO:0015344">
    <property type="term" value="F:siderophore uptake transmembrane transporter activity"/>
    <property type="evidence" value="ECO:0007669"/>
    <property type="project" value="TreeGrafter"/>
</dbReference>
<evidence type="ECO:0000256" key="12">
    <source>
        <dbReference type="ARBA" id="ARBA00023170"/>
    </source>
</evidence>
<dbReference type="PANTHER" id="PTHR32552:SF68">
    <property type="entry name" value="FERRICHROME OUTER MEMBRANE TRANSPORTER_PHAGE RECEPTOR"/>
    <property type="match status" value="1"/>
</dbReference>
<evidence type="ECO:0000256" key="15">
    <source>
        <dbReference type="RuleBase" id="RU003357"/>
    </source>
</evidence>
<evidence type="ECO:0000313" key="20">
    <source>
        <dbReference type="Proteomes" id="UP000245048"/>
    </source>
</evidence>
<keyword evidence="10 15" id="KW-0798">TonB box</keyword>
<evidence type="ECO:0000256" key="13">
    <source>
        <dbReference type="ARBA" id="ARBA00023237"/>
    </source>
</evidence>
<comment type="caution">
    <text evidence="19">The sequence shown here is derived from an EMBL/GenBank/DDBJ whole genome shotgun (WGS) entry which is preliminary data.</text>
</comment>
<keyword evidence="12 19" id="KW-0675">Receptor</keyword>
<keyword evidence="20" id="KW-1185">Reference proteome</keyword>
<feature type="signal peptide" evidence="16">
    <location>
        <begin position="1"/>
        <end position="28"/>
    </location>
</feature>
<evidence type="ECO:0000256" key="9">
    <source>
        <dbReference type="ARBA" id="ARBA00023065"/>
    </source>
</evidence>
<keyword evidence="6 14" id="KW-0812">Transmembrane</keyword>
<evidence type="ECO:0000256" key="14">
    <source>
        <dbReference type="PROSITE-ProRule" id="PRU01360"/>
    </source>
</evidence>
<organism evidence="19 20">
    <name type="scientific">Teichococcus aestuarii</name>
    <dbReference type="NCBI Taxonomy" id="568898"/>
    <lineage>
        <taxon>Bacteria</taxon>
        <taxon>Pseudomonadati</taxon>
        <taxon>Pseudomonadota</taxon>
        <taxon>Alphaproteobacteria</taxon>
        <taxon>Acetobacterales</taxon>
        <taxon>Roseomonadaceae</taxon>
        <taxon>Roseomonas</taxon>
    </lineage>
</organism>
<evidence type="ECO:0000256" key="11">
    <source>
        <dbReference type="ARBA" id="ARBA00023136"/>
    </source>
</evidence>
<dbReference type="OrthoDB" id="9760333at2"/>
<dbReference type="PANTHER" id="PTHR32552">
    <property type="entry name" value="FERRICHROME IRON RECEPTOR-RELATED"/>
    <property type="match status" value="1"/>
</dbReference>
<dbReference type="InterPro" id="IPR010105">
    <property type="entry name" value="TonB_sidphr_rcpt"/>
</dbReference>
<evidence type="ECO:0000256" key="2">
    <source>
        <dbReference type="ARBA" id="ARBA00009810"/>
    </source>
</evidence>
<evidence type="ECO:0000256" key="5">
    <source>
        <dbReference type="ARBA" id="ARBA00022496"/>
    </source>
</evidence>
<dbReference type="FunFam" id="2.170.130.10:FF:000001">
    <property type="entry name" value="Catecholate siderophore TonB-dependent receptor"/>
    <property type="match status" value="1"/>
</dbReference>
<evidence type="ECO:0000256" key="7">
    <source>
        <dbReference type="ARBA" id="ARBA00022729"/>
    </source>
</evidence>
<keyword evidence="11 14" id="KW-0472">Membrane</keyword>
<gene>
    <name evidence="19" type="ORF">CR165_10860</name>
</gene>
<dbReference type="InterPro" id="IPR036942">
    <property type="entry name" value="Beta-barrel_TonB_sf"/>
</dbReference>
<feature type="domain" description="TonB-dependent receptor-like beta-barrel" evidence="17">
    <location>
        <begin position="254"/>
        <end position="707"/>
    </location>
</feature>
<evidence type="ECO:0000256" key="4">
    <source>
        <dbReference type="ARBA" id="ARBA00022452"/>
    </source>
</evidence>
<dbReference type="InterPro" id="IPR037066">
    <property type="entry name" value="Plug_dom_sf"/>
</dbReference>
<keyword evidence="3 14" id="KW-0813">Transport</keyword>
<accession>A0A2U1V437</accession>
<dbReference type="InterPro" id="IPR039426">
    <property type="entry name" value="TonB-dep_rcpt-like"/>
</dbReference>
<dbReference type="InterPro" id="IPR012910">
    <property type="entry name" value="Plug_dom"/>
</dbReference>
<evidence type="ECO:0000256" key="10">
    <source>
        <dbReference type="ARBA" id="ARBA00023077"/>
    </source>
</evidence>
<comment type="subcellular location">
    <subcellularLocation>
        <location evidence="1 14">Cell outer membrane</location>
        <topology evidence="1 14">Multi-pass membrane protein</topology>
    </subcellularLocation>
</comment>